<dbReference type="RefSeq" id="WP_239565188.1">
    <property type="nucleotide sequence ID" value="NZ_BAABIN010000015.1"/>
</dbReference>
<dbReference type="Pfam" id="PF01979">
    <property type="entry name" value="Amidohydro_1"/>
    <property type="match status" value="1"/>
</dbReference>
<protein>
    <recommendedName>
        <fullName evidence="2">adenine deaminase</fullName>
        <ecNumber evidence="2">3.5.4.2</ecNumber>
    </recommendedName>
</protein>
<dbReference type="Proteomes" id="UP000717624">
    <property type="component" value="Unassembled WGS sequence"/>
</dbReference>
<comment type="similarity">
    <text evidence="1">Belongs to the metallo-dependent hydrolases superfamily. Adenine deaminase family.</text>
</comment>
<keyword evidence="8" id="KW-1185">Reference proteome</keyword>
<dbReference type="InterPro" id="IPR011059">
    <property type="entry name" value="Metal-dep_hydrolase_composite"/>
</dbReference>
<dbReference type="Gene3D" id="2.30.40.10">
    <property type="entry name" value="Urease, subunit C, domain 1"/>
    <property type="match status" value="1"/>
</dbReference>
<dbReference type="PANTHER" id="PTHR11113:SF6">
    <property type="entry name" value="ADENINE DEAMINASE YERA-RELATED"/>
    <property type="match status" value="1"/>
</dbReference>
<proteinExistence type="inferred from homology"/>
<dbReference type="SUPFAM" id="SSF51556">
    <property type="entry name" value="Metallo-dependent hydrolases"/>
    <property type="match status" value="1"/>
</dbReference>
<keyword evidence="3 7" id="KW-0378">Hydrolase</keyword>
<evidence type="ECO:0000313" key="8">
    <source>
        <dbReference type="Proteomes" id="UP000717624"/>
    </source>
</evidence>
<organism evidence="7 8">
    <name type="scientific">Brevibacillus fulvus</name>
    <dbReference type="NCBI Taxonomy" id="1125967"/>
    <lineage>
        <taxon>Bacteria</taxon>
        <taxon>Bacillati</taxon>
        <taxon>Bacillota</taxon>
        <taxon>Bacilli</taxon>
        <taxon>Bacillales</taxon>
        <taxon>Paenibacillaceae</taxon>
        <taxon>Brevibacillus</taxon>
    </lineage>
</organism>
<sequence>MVTQATNQELIEVAQGRCPADLFIADGTVVNVYSGELLRSNIAVYKGRIAYVGDRAHAIGAETRVISAEGKFVAPGFIEPHAHPWVLYNPVSYVGKVLSLGTTTIAHDNLFFYLHMGAETFQQMVEELRQLPGNHLWLVRLISQADYPGERELFNRRDLKRLLALPEVVGTAEVTRWPMLFNSDPLLLELLEETRERGKLNDGHTSGCSYEKLNSLVAAGLTACHEAITAEEALDRLRLGLWTTLRNSSLRPDFPEVLKLITEKQVPTNRVLMTTDGPHPSFIAEHGCVNGLVRTAVQHGVPPMQAIQMATINPATYLKMDHTIGGIAPGRRADLLIFPDLAEFRPEWVICGGELAAKHGELLLPLPKIDWTRYQTREAFRLDPAVLADPDTYRYRHNGDAPVPVIHFRSAVITQMREMDLDAAEGTVDLARHDGLLMSALIHRDGDWIARGLLEKFAVKLDGFASTYNTTTHLLVIGKDPQAMAKAALRVHEMGGGIVLVEQGEIVLEIPLPLAGMMTTDANFSTAVDAHDELLSALQKRGYPFHDILYSLLFLTCDNLPGLRLTPSGLYEVKSGRLIVPAARLSSQNI</sequence>
<evidence type="ECO:0000259" key="6">
    <source>
        <dbReference type="Pfam" id="PF13382"/>
    </source>
</evidence>
<evidence type="ECO:0000256" key="4">
    <source>
        <dbReference type="ARBA" id="ARBA00047720"/>
    </source>
</evidence>
<comment type="caution">
    <text evidence="7">The sequence shown here is derived from an EMBL/GenBank/DDBJ whole genome shotgun (WGS) entry which is preliminary data.</text>
</comment>
<name>A0A938XWV5_9BACL</name>
<dbReference type="InterPro" id="IPR032466">
    <property type="entry name" value="Metal_Hydrolase"/>
</dbReference>
<dbReference type="Gene3D" id="3.20.20.140">
    <property type="entry name" value="Metal-dependent hydrolases"/>
    <property type="match status" value="1"/>
</dbReference>
<feature type="domain" description="Amidohydrolase-related" evidence="5">
    <location>
        <begin position="72"/>
        <end position="351"/>
    </location>
</feature>
<dbReference type="PANTHER" id="PTHR11113">
    <property type="entry name" value="N-ACETYLGLUCOSAMINE-6-PHOSPHATE DEACETYLASE"/>
    <property type="match status" value="1"/>
</dbReference>
<evidence type="ECO:0000256" key="2">
    <source>
        <dbReference type="ARBA" id="ARBA00012782"/>
    </source>
</evidence>
<dbReference type="InterPro" id="IPR026912">
    <property type="entry name" value="Adenine_deam_C"/>
</dbReference>
<dbReference type="EC" id="3.5.4.2" evidence="2"/>
<dbReference type="InterPro" id="IPR006680">
    <property type="entry name" value="Amidohydro-rel"/>
</dbReference>
<gene>
    <name evidence="7" type="ORF">JOD01_000758</name>
</gene>
<reference evidence="7" key="1">
    <citation type="submission" date="2021-01" db="EMBL/GenBank/DDBJ databases">
        <title>Genomic Encyclopedia of Type Strains, Phase IV (KMG-IV): sequencing the most valuable type-strain genomes for metagenomic binning, comparative biology and taxonomic classification.</title>
        <authorList>
            <person name="Goeker M."/>
        </authorList>
    </citation>
    <scope>NUCLEOTIDE SEQUENCE</scope>
    <source>
        <strain evidence="7">DSM 25523</strain>
    </source>
</reference>
<evidence type="ECO:0000313" key="7">
    <source>
        <dbReference type="EMBL" id="MBM7589160.1"/>
    </source>
</evidence>
<dbReference type="AlphaFoldDB" id="A0A938XWV5"/>
<dbReference type="GO" id="GO:0000034">
    <property type="term" value="F:adenine deaminase activity"/>
    <property type="evidence" value="ECO:0007669"/>
    <property type="project" value="UniProtKB-EC"/>
</dbReference>
<dbReference type="Pfam" id="PF13382">
    <property type="entry name" value="Adenine_deam_C"/>
    <property type="match status" value="1"/>
</dbReference>
<evidence type="ECO:0000259" key="5">
    <source>
        <dbReference type="Pfam" id="PF01979"/>
    </source>
</evidence>
<feature type="domain" description="Adenine deaminase C-terminal" evidence="6">
    <location>
        <begin position="412"/>
        <end position="575"/>
    </location>
</feature>
<evidence type="ECO:0000256" key="1">
    <source>
        <dbReference type="ARBA" id="ARBA00006773"/>
    </source>
</evidence>
<dbReference type="EMBL" id="JAFBEB010000002">
    <property type="protein sequence ID" value="MBM7589160.1"/>
    <property type="molecule type" value="Genomic_DNA"/>
</dbReference>
<evidence type="ECO:0000256" key="3">
    <source>
        <dbReference type="ARBA" id="ARBA00022801"/>
    </source>
</evidence>
<dbReference type="SUPFAM" id="SSF51338">
    <property type="entry name" value="Composite domain of metallo-dependent hydrolases"/>
    <property type="match status" value="1"/>
</dbReference>
<comment type="catalytic activity">
    <reaction evidence="4">
        <text>adenine + H2O + H(+) = hypoxanthine + NH4(+)</text>
        <dbReference type="Rhea" id="RHEA:23688"/>
        <dbReference type="ChEBI" id="CHEBI:15377"/>
        <dbReference type="ChEBI" id="CHEBI:15378"/>
        <dbReference type="ChEBI" id="CHEBI:16708"/>
        <dbReference type="ChEBI" id="CHEBI:17368"/>
        <dbReference type="ChEBI" id="CHEBI:28938"/>
        <dbReference type="EC" id="3.5.4.2"/>
    </reaction>
</comment>
<accession>A0A938XWV5</accession>